<feature type="signal peptide" evidence="1">
    <location>
        <begin position="1"/>
        <end position="29"/>
    </location>
</feature>
<dbReference type="SUPFAM" id="SSF57184">
    <property type="entry name" value="Growth factor receptor domain"/>
    <property type="match status" value="1"/>
</dbReference>
<keyword evidence="3" id="KW-1185">Reference proteome</keyword>
<dbReference type="Proteomes" id="UP001108240">
    <property type="component" value="Unplaced"/>
</dbReference>
<accession>A0A9J7YPX8</accession>
<dbReference type="GeneTree" id="ENSGT00730000111835"/>
<dbReference type="SMART" id="SM00261">
    <property type="entry name" value="FU"/>
    <property type="match status" value="3"/>
</dbReference>
<reference evidence="2" key="2">
    <citation type="submission" date="2025-09" db="UniProtKB">
        <authorList>
            <consortium name="Ensembl"/>
        </authorList>
    </citation>
    <scope>IDENTIFICATION</scope>
</reference>
<dbReference type="AlphaFoldDB" id="A0A9J7YPX8"/>
<evidence type="ECO:0000313" key="3">
    <source>
        <dbReference type="Proteomes" id="UP001108240"/>
    </source>
</evidence>
<dbReference type="InterPro" id="IPR009030">
    <property type="entry name" value="Growth_fac_rcpt_cys_sf"/>
</dbReference>
<reference evidence="2" key="1">
    <citation type="submission" date="2025-08" db="UniProtKB">
        <authorList>
            <consortium name="Ensembl"/>
        </authorList>
    </citation>
    <scope>IDENTIFICATION</scope>
</reference>
<dbReference type="Gene3D" id="2.10.220.10">
    <property type="entry name" value="Hormone Receptor, Insulin-like Growth Factor Receptor 1, Chain A, domain 2"/>
    <property type="match status" value="2"/>
</dbReference>
<feature type="chain" id="PRO_5039927068" evidence="1">
    <location>
        <begin position="30"/>
        <end position="251"/>
    </location>
</feature>
<organism evidence="2 3">
    <name type="scientific">Cyprinus carpio carpio</name>
    <dbReference type="NCBI Taxonomy" id="630221"/>
    <lineage>
        <taxon>Eukaryota</taxon>
        <taxon>Metazoa</taxon>
        <taxon>Chordata</taxon>
        <taxon>Craniata</taxon>
        <taxon>Vertebrata</taxon>
        <taxon>Euteleostomi</taxon>
        <taxon>Actinopterygii</taxon>
        <taxon>Neopterygii</taxon>
        <taxon>Teleostei</taxon>
        <taxon>Ostariophysi</taxon>
        <taxon>Cypriniformes</taxon>
        <taxon>Cyprinidae</taxon>
        <taxon>Cyprininae</taxon>
        <taxon>Cyprinus</taxon>
    </lineage>
</organism>
<dbReference type="Ensembl" id="ENSCCRT00000185805.1">
    <property type="protein sequence ID" value="ENSCCRP00000121987.1"/>
    <property type="gene ID" value="ENSCCRG00000058379.1"/>
</dbReference>
<dbReference type="InterPro" id="IPR006212">
    <property type="entry name" value="Furin_repeat"/>
</dbReference>
<evidence type="ECO:0000256" key="1">
    <source>
        <dbReference type="SAM" id="SignalP"/>
    </source>
</evidence>
<protein>
    <submittedName>
        <fullName evidence="2">Uncharacterized protein</fullName>
    </submittedName>
</protein>
<name>A0A9J7YPX8_CYPCA</name>
<sequence length="251" mass="27882">MRCTTPRVMNSLFYLIFILSLCCVSVTQARSPGVSSCPSGQFLLKNQCVFCHPSCTECKGHELFECTACGLDEEGKERFLYQGHCRLHCPREFYPEREQYTCVPCMPNCEICAEAKVCAKCREGYNLLSGICLTVLCGLGQVQDLDTRECIDCGTGCKTCSTDDPEVCHSCTEGYFLTFFAQRVGVSCKRVLTNECPLRREKSNVNPPEHSSCFHCACAVAMAAVVLRLTQTSCLSVEFQSEAPLCLRRST</sequence>
<keyword evidence="1" id="KW-0732">Signal</keyword>
<proteinExistence type="predicted"/>
<evidence type="ECO:0000313" key="2">
    <source>
        <dbReference type="Ensembl" id="ENSCCRP00000121987.1"/>
    </source>
</evidence>